<reference evidence="7 8" key="1">
    <citation type="submission" date="2018-05" db="EMBL/GenBank/DDBJ databases">
        <title>Marinifilum breve JC075T sp. nov., a marine bacterium isolated from Yongle Blue Hole in the South China Sea.</title>
        <authorList>
            <person name="Fu T."/>
        </authorList>
    </citation>
    <scope>NUCLEOTIDE SEQUENCE [LARGE SCALE GENOMIC DNA]</scope>
    <source>
        <strain evidence="7 8">JC075</strain>
    </source>
</reference>
<feature type="transmembrane region" description="Helical" evidence="6">
    <location>
        <begin position="36"/>
        <end position="56"/>
    </location>
</feature>
<keyword evidence="4 6" id="KW-1133">Transmembrane helix</keyword>
<dbReference type="SUPFAM" id="SSF140478">
    <property type="entry name" value="LemA-like"/>
    <property type="match status" value="1"/>
</dbReference>
<evidence type="ECO:0000313" key="8">
    <source>
        <dbReference type="Proteomes" id="UP000248079"/>
    </source>
</evidence>
<protein>
    <submittedName>
        <fullName evidence="7">LemA family protein</fullName>
    </submittedName>
</protein>
<dbReference type="Pfam" id="PF04011">
    <property type="entry name" value="LemA"/>
    <property type="match status" value="1"/>
</dbReference>
<sequence>MANQLDEMSTELVNENGRDINVIEKKLPAEIGVGSFIFELVLWLLGIIPGLIFLFMKMSARNYFDALQQKIQHNASQIDNYLEQRVQILQNAVGIVEKAVDLDKDVMKSVASVRSGNTLNEGNRSEIASNLDSAMSKINVAFEAYPELKSHRSLADAMQQNSYLQKEITAAREVYNDTILKWNADIFKWPTKNIVAARAGFTSRIPFTASKETKEQARATFF</sequence>
<dbReference type="RefSeq" id="WP_110359341.1">
    <property type="nucleotide sequence ID" value="NZ_QFLI01000001.1"/>
</dbReference>
<dbReference type="PANTHER" id="PTHR34478:SF2">
    <property type="entry name" value="MEMBRANE PROTEIN"/>
    <property type="match status" value="1"/>
</dbReference>
<name>A0A2V4A399_9BACT</name>
<keyword evidence="5 6" id="KW-0472">Membrane</keyword>
<evidence type="ECO:0000256" key="4">
    <source>
        <dbReference type="ARBA" id="ARBA00022989"/>
    </source>
</evidence>
<proteinExistence type="inferred from homology"/>
<dbReference type="InterPro" id="IPR007156">
    <property type="entry name" value="MamQ_LemA"/>
</dbReference>
<evidence type="ECO:0000256" key="5">
    <source>
        <dbReference type="ARBA" id="ARBA00023136"/>
    </source>
</evidence>
<dbReference type="EMBL" id="QFLI01000001">
    <property type="protein sequence ID" value="PXY03186.1"/>
    <property type="molecule type" value="Genomic_DNA"/>
</dbReference>
<dbReference type="Proteomes" id="UP000248079">
    <property type="component" value="Unassembled WGS sequence"/>
</dbReference>
<dbReference type="Gene3D" id="1.20.1440.20">
    <property type="entry name" value="LemA-like domain"/>
    <property type="match status" value="1"/>
</dbReference>
<comment type="similarity">
    <text evidence="2">Belongs to the LemA family.</text>
</comment>
<dbReference type="InterPro" id="IPR023353">
    <property type="entry name" value="LemA-like_dom_sf"/>
</dbReference>
<keyword evidence="8" id="KW-1185">Reference proteome</keyword>
<dbReference type="PANTHER" id="PTHR34478">
    <property type="entry name" value="PROTEIN LEMA"/>
    <property type="match status" value="1"/>
</dbReference>
<dbReference type="OrthoDB" id="9804152at2"/>
<evidence type="ECO:0000256" key="1">
    <source>
        <dbReference type="ARBA" id="ARBA00004167"/>
    </source>
</evidence>
<evidence type="ECO:0000256" key="2">
    <source>
        <dbReference type="ARBA" id="ARBA00008854"/>
    </source>
</evidence>
<evidence type="ECO:0000313" key="7">
    <source>
        <dbReference type="EMBL" id="PXY03186.1"/>
    </source>
</evidence>
<keyword evidence="3 6" id="KW-0812">Transmembrane</keyword>
<dbReference type="GO" id="GO:0016020">
    <property type="term" value="C:membrane"/>
    <property type="evidence" value="ECO:0007669"/>
    <property type="project" value="UniProtKB-SubCell"/>
</dbReference>
<organism evidence="7 8">
    <name type="scientific">Marinifilum breve</name>
    <dbReference type="NCBI Taxonomy" id="2184082"/>
    <lineage>
        <taxon>Bacteria</taxon>
        <taxon>Pseudomonadati</taxon>
        <taxon>Bacteroidota</taxon>
        <taxon>Bacteroidia</taxon>
        <taxon>Marinilabiliales</taxon>
        <taxon>Marinifilaceae</taxon>
    </lineage>
</organism>
<comment type="caution">
    <text evidence="7">The sequence shown here is derived from an EMBL/GenBank/DDBJ whole genome shotgun (WGS) entry which is preliminary data.</text>
</comment>
<dbReference type="AlphaFoldDB" id="A0A2V4A399"/>
<comment type="subcellular location">
    <subcellularLocation>
        <location evidence="1">Membrane</location>
        <topology evidence="1">Single-pass membrane protein</topology>
    </subcellularLocation>
</comment>
<evidence type="ECO:0000256" key="6">
    <source>
        <dbReference type="SAM" id="Phobius"/>
    </source>
</evidence>
<accession>A0A2V4A399</accession>
<evidence type="ECO:0000256" key="3">
    <source>
        <dbReference type="ARBA" id="ARBA00022692"/>
    </source>
</evidence>
<gene>
    <name evidence="7" type="ORF">DF185_03635</name>
</gene>